<comment type="subcellular location">
    <subcellularLocation>
        <location evidence="3">Cytoplasm</location>
    </subcellularLocation>
</comment>
<dbReference type="STRING" id="150033.RV14_GL002202"/>
<gene>
    <name evidence="3" type="primary">groES</name>
    <name evidence="3" type="synonym">groS</name>
    <name evidence="5" type="ORF">RV14_GL002202</name>
</gene>
<comment type="caution">
    <text evidence="5">The sequence shown here is derived from an EMBL/GenBank/DDBJ whole genome shotgun (WGS) entry which is preliminary data.</text>
</comment>
<dbReference type="FunFam" id="2.30.33.40:FF:000001">
    <property type="entry name" value="10 kDa chaperonin"/>
    <property type="match status" value="1"/>
</dbReference>
<dbReference type="SMART" id="SM00883">
    <property type="entry name" value="Cpn10"/>
    <property type="match status" value="1"/>
</dbReference>
<dbReference type="Proteomes" id="UP000182152">
    <property type="component" value="Unassembled WGS sequence"/>
</dbReference>
<organism evidence="5 6">
    <name type="scientific">Enterococcus ratti</name>
    <dbReference type="NCBI Taxonomy" id="150033"/>
    <lineage>
        <taxon>Bacteria</taxon>
        <taxon>Bacillati</taxon>
        <taxon>Bacillota</taxon>
        <taxon>Bacilli</taxon>
        <taxon>Lactobacillales</taxon>
        <taxon>Enterococcaceae</taxon>
        <taxon>Enterococcus</taxon>
    </lineage>
</organism>
<evidence type="ECO:0000256" key="1">
    <source>
        <dbReference type="ARBA" id="ARBA00006975"/>
    </source>
</evidence>
<dbReference type="CDD" id="cd00320">
    <property type="entry name" value="cpn10"/>
    <property type="match status" value="1"/>
</dbReference>
<dbReference type="InterPro" id="IPR037124">
    <property type="entry name" value="Chaperonin_GroES_sf"/>
</dbReference>
<dbReference type="NCBIfam" id="NF001534">
    <property type="entry name" value="PRK00364.2-5"/>
    <property type="match status" value="1"/>
</dbReference>
<name>A0A1L8WNM2_9ENTE</name>
<reference evidence="5 6" key="1">
    <citation type="submission" date="2014-12" db="EMBL/GenBank/DDBJ databases">
        <title>Draft genome sequences of 29 type strains of Enterococci.</title>
        <authorList>
            <person name="Zhong Z."/>
            <person name="Sun Z."/>
            <person name="Liu W."/>
            <person name="Zhang W."/>
            <person name="Zhang H."/>
        </authorList>
    </citation>
    <scope>NUCLEOTIDE SEQUENCE [LARGE SCALE GENOMIC DNA]</scope>
    <source>
        <strain evidence="5 6">DSM 15687</strain>
    </source>
</reference>
<dbReference type="GO" id="GO:0051082">
    <property type="term" value="F:unfolded protein binding"/>
    <property type="evidence" value="ECO:0007669"/>
    <property type="project" value="TreeGrafter"/>
</dbReference>
<comment type="function">
    <text evidence="3 4">Together with the chaperonin GroEL, plays an essential role in assisting protein folding. The GroEL-GroES system forms a nano-cage that allows encapsulation of the non-native substrate proteins and provides a physical environment optimized to promote and accelerate protein folding. GroES binds to the apical surface of the GroEL ring, thereby capping the opening of the GroEL channel.</text>
</comment>
<dbReference type="InterPro" id="IPR011032">
    <property type="entry name" value="GroES-like_sf"/>
</dbReference>
<dbReference type="PROSITE" id="PS00681">
    <property type="entry name" value="CHAPERONINS_CPN10"/>
    <property type="match status" value="1"/>
</dbReference>
<comment type="subunit">
    <text evidence="3">Heptamer of 7 subunits arranged in a ring. Interacts with the chaperonin GroEL.</text>
</comment>
<dbReference type="SUPFAM" id="SSF50129">
    <property type="entry name" value="GroES-like"/>
    <property type="match status" value="1"/>
</dbReference>
<keyword evidence="2 3" id="KW-0143">Chaperone</keyword>
<evidence type="ECO:0000256" key="4">
    <source>
        <dbReference type="RuleBase" id="RU000535"/>
    </source>
</evidence>
<dbReference type="NCBIfam" id="NF001531">
    <property type="entry name" value="PRK00364.2-2"/>
    <property type="match status" value="1"/>
</dbReference>
<dbReference type="Pfam" id="PF00166">
    <property type="entry name" value="Cpn10"/>
    <property type="match status" value="1"/>
</dbReference>
<dbReference type="EMBL" id="JXLB01000008">
    <property type="protein sequence ID" value="OJG82627.1"/>
    <property type="molecule type" value="Genomic_DNA"/>
</dbReference>
<dbReference type="PRINTS" id="PR00297">
    <property type="entry name" value="CHAPERONIN10"/>
</dbReference>
<dbReference type="NCBIfam" id="NF001533">
    <property type="entry name" value="PRK00364.2-4"/>
    <property type="match status" value="1"/>
</dbReference>
<dbReference type="HAMAP" id="MF_00580">
    <property type="entry name" value="CH10"/>
    <property type="match status" value="1"/>
</dbReference>
<dbReference type="PANTHER" id="PTHR10772:SF58">
    <property type="entry name" value="CO-CHAPERONIN GROES"/>
    <property type="match status" value="1"/>
</dbReference>
<keyword evidence="6" id="KW-1185">Reference proteome</keyword>
<evidence type="ECO:0000256" key="2">
    <source>
        <dbReference type="ARBA" id="ARBA00023186"/>
    </source>
</evidence>
<protein>
    <recommendedName>
        <fullName evidence="3">Co-chaperonin GroES</fullName>
    </recommendedName>
    <alternativeName>
        <fullName evidence="3">10 kDa chaperonin</fullName>
    </alternativeName>
    <alternativeName>
        <fullName evidence="3">Chaperonin-10</fullName>
        <shortName evidence="3">Cpn10</shortName>
    </alternativeName>
</protein>
<dbReference type="InterPro" id="IPR020818">
    <property type="entry name" value="Chaperonin_GroES"/>
</dbReference>
<dbReference type="Gene3D" id="2.30.33.40">
    <property type="entry name" value="GroES chaperonin"/>
    <property type="match status" value="1"/>
</dbReference>
<sequence length="108" mass="11603">MLTNLKKELSEGFIVLKPLGDRVIIEVAQEEETTVGGIVLASSAKEKPQTGTVVAVGEGRLLENGEKVPVAVKVGDQVMFEKYAGTEVKFEGKEYLIVSGKDIIAIVE</sequence>
<dbReference type="GO" id="GO:0044183">
    <property type="term" value="F:protein folding chaperone"/>
    <property type="evidence" value="ECO:0007669"/>
    <property type="project" value="InterPro"/>
</dbReference>
<evidence type="ECO:0000313" key="5">
    <source>
        <dbReference type="EMBL" id="OJG82627.1"/>
    </source>
</evidence>
<accession>A0A1L8WNM2</accession>
<evidence type="ECO:0000313" key="6">
    <source>
        <dbReference type="Proteomes" id="UP000182152"/>
    </source>
</evidence>
<dbReference type="GO" id="GO:0046872">
    <property type="term" value="F:metal ion binding"/>
    <property type="evidence" value="ECO:0007669"/>
    <property type="project" value="TreeGrafter"/>
</dbReference>
<dbReference type="AlphaFoldDB" id="A0A1L8WNM2"/>
<evidence type="ECO:0000256" key="3">
    <source>
        <dbReference type="HAMAP-Rule" id="MF_00580"/>
    </source>
</evidence>
<dbReference type="GO" id="GO:0051087">
    <property type="term" value="F:protein-folding chaperone binding"/>
    <property type="evidence" value="ECO:0007669"/>
    <property type="project" value="TreeGrafter"/>
</dbReference>
<comment type="similarity">
    <text evidence="1 3 4">Belongs to the GroES chaperonin family.</text>
</comment>
<keyword evidence="3" id="KW-0963">Cytoplasm</keyword>
<dbReference type="GO" id="GO:0005524">
    <property type="term" value="F:ATP binding"/>
    <property type="evidence" value="ECO:0007669"/>
    <property type="project" value="InterPro"/>
</dbReference>
<proteinExistence type="inferred from homology"/>
<dbReference type="GO" id="GO:0005737">
    <property type="term" value="C:cytoplasm"/>
    <property type="evidence" value="ECO:0007669"/>
    <property type="project" value="UniProtKB-SubCell"/>
</dbReference>
<dbReference type="InterPro" id="IPR018369">
    <property type="entry name" value="Chaprnonin_Cpn10_CS"/>
</dbReference>
<dbReference type="PANTHER" id="PTHR10772">
    <property type="entry name" value="10 KDA HEAT SHOCK PROTEIN"/>
    <property type="match status" value="1"/>
</dbReference>